<organism evidence="1 2">
    <name type="scientific">Batillaria attramentaria</name>
    <dbReference type="NCBI Taxonomy" id="370345"/>
    <lineage>
        <taxon>Eukaryota</taxon>
        <taxon>Metazoa</taxon>
        <taxon>Spiralia</taxon>
        <taxon>Lophotrochozoa</taxon>
        <taxon>Mollusca</taxon>
        <taxon>Gastropoda</taxon>
        <taxon>Caenogastropoda</taxon>
        <taxon>Sorbeoconcha</taxon>
        <taxon>Cerithioidea</taxon>
        <taxon>Batillariidae</taxon>
        <taxon>Batillaria</taxon>
    </lineage>
</organism>
<comment type="caution">
    <text evidence="1">The sequence shown here is derived from an EMBL/GenBank/DDBJ whole genome shotgun (WGS) entry which is preliminary data.</text>
</comment>
<accession>A0ABD0LSP6</accession>
<dbReference type="AlphaFoldDB" id="A0ABD0LSP6"/>
<keyword evidence="2" id="KW-1185">Reference proteome</keyword>
<reference evidence="1 2" key="1">
    <citation type="journal article" date="2023" name="Sci. Data">
        <title>Genome assembly of the Korean intertidal mud-creeper Batillaria attramentaria.</title>
        <authorList>
            <person name="Patra A.K."/>
            <person name="Ho P.T."/>
            <person name="Jun S."/>
            <person name="Lee S.J."/>
            <person name="Kim Y."/>
            <person name="Won Y.J."/>
        </authorList>
    </citation>
    <scope>NUCLEOTIDE SEQUENCE [LARGE SCALE GENOMIC DNA]</scope>
    <source>
        <strain evidence="1">Wonlab-2016</strain>
    </source>
</reference>
<dbReference type="EMBL" id="JACVVK020000026">
    <property type="protein sequence ID" value="KAK7502511.1"/>
    <property type="molecule type" value="Genomic_DNA"/>
</dbReference>
<dbReference type="Proteomes" id="UP001519460">
    <property type="component" value="Unassembled WGS sequence"/>
</dbReference>
<sequence>MFAPSLYTSGTKDNVTVTLVSNTWKEAIGKSSVKSFCTVSTKAGIYIYIFYTFLALKRKILNKEWKTVVNKGFCENEEREFRPSFQRIIQAGSGRIIDNLCLGNKDQRQSDWQQADDDGNGASRDGERECVCVWGGHIWSCDTTAD</sequence>
<evidence type="ECO:0000313" key="2">
    <source>
        <dbReference type="Proteomes" id="UP001519460"/>
    </source>
</evidence>
<proteinExistence type="predicted"/>
<evidence type="ECO:0000313" key="1">
    <source>
        <dbReference type="EMBL" id="KAK7502511.1"/>
    </source>
</evidence>
<name>A0ABD0LSP6_9CAEN</name>
<protein>
    <submittedName>
        <fullName evidence="1">Uncharacterized protein</fullName>
    </submittedName>
</protein>
<gene>
    <name evidence="1" type="ORF">BaRGS_00006464</name>
</gene>